<dbReference type="GO" id="GO:0005634">
    <property type="term" value="C:nucleus"/>
    <property type="evidence" value="ECO:0007669"/>
    <property type="project" value="UniProtKB-SubCell"/>
</dbReference>
<dbReference type="GO" id="GO:0003700">
    <property type="term" value="F:DNA-binding transcription factor activity"/>
    <property type="evidence" value="ECO:0007669"/>
    <property type="project" value="InterPro"/>
</dbReference>
<comment type="subcellular location">
    <subcellularLocation>
        <location evidence="2">Nucleus</location>
    </subcellularLocation>
</comment>
<evidence type="ECO:0000313" key="6">
    <source>
        <dbReference type="Proteomes" id="UP000807716"/>
    </source>
</evidence>
<feature type="compositionally biased region" description="Gly residues" evidence="3">
    <location>
        <begin position="22"/>
        <end position="33"/>
    </location>
</feature>
<evidence type="ECO:0000256" key="2">
    <source>
        <dbReference type="PROSITE-ProRule" id="PRU00089"/>
    </source>
</evidence>
<feature type="region of interest" description="Disordered" evidence="3">
    <location>
        <begin position="490"/>
        <end position="535"/>
    </location>
</feature>
<feature type="region of interest" description="Disordered" evidence="3">
    <location>
        <begin position="594"/>
        <end position="650"/>
    </location>
</feature>
<feature type="region of interest" description="Disordered" evidence="3">
    <location>
        <begin position="235"/>
        <end position="267"/>
    </location>
</feature>
<feature type="DNA-binding region" description="Fork-head" evidence="2">
    <location>
        <begin position="48"/>
        <end position="113"/>
    </location>
</feature>
<reference evidence="5" key="1">
    <citation type="journal article" date="2020" name="Fungal Divers.">
        <title>Resolving the Mortierellaceae phylogeny through synthesis of multi-gene phylogenetics and phylogenomics.</title>
        <authorList>
            <person name="Vandepol N."/>
            <person name="Liber J."/>
            <person name="Desiro A."/>
            <person name="Na H."/>
            <person name="Kennedy M."/>
            <person name="Barry K."/>
            <person name="Grigoriev I.V."/>
            <person name="Miller A.N."/>
            <person name="O'Donnell K."/>
            <person name="Stajich J.E."/>
            <person name="Bonito G."/>
        </authorList>
    </citation>
    <scope>NUCLEOTIDE SEQUENCE</scope>
    <source>
        <strain evidence="5">BC1065</strain>
    </source>
</reference>
<evidence type="ECO:0000256" key="3">
    <source>
        <dbReference type="SAM" id="MobiDB-lite"/>
    </source>
</evidence>
<evidence type="ECO:0000256" key="1">
    <source>
        <dbReference type="ARBA" id="ARBA00023125"/>
    </source>
</evidence>
<dbReference type="InterPro" id="IPR036388">
    <property type="entry name" value="WH-like_DNA-bd_sf"/>
</dbReference>
<feature type="compositionally biased region" description="Acidic residues" evidence="3">
    <location>
        <begin position="143"/>
        <end position="162"/>
    </location>
</feature>
<keyword evidence="6" id="KW-1185">Reference proteome</keyword>
<dbReference type="InterPro" id="IPR036390">
    <property type="entry name" value="WH_DNA-bd_sf"/>
</dbReference>
<dbReference type="SUPFAM" id="SSF46785">
    <property type="entry name" value="Winged helix' DNA-binding domain"/>
    <property type="match status" value="1"/>
</dbReference>
<dbReference type="PROSITE" id="PS50039">
    <property type="entry name" value="FORK_HEAD_3"/>
    <property type="match status" value="2"/>
</dbReference>
<feature type="domain" description="Fork-head" evidence="4">
    <location>
        <begin position="48"/>
        <end position="113"/>
    </location>
</feature>
<dbReference type="AlphaFoldDB" id="A0A9P6QIC6"/>
<evidence type="ECO:0000313" key="5">
    <source>
        <dbReference type="EMBL" id="KAG0268778.1"/>
    </source>
</evidence>
<feature type="compositionally biased region" description="Pro residues" evidence="3">
    <location>
        <begin position="709"/>
        <end position="718"/>
    </location>
</feature>
<name>A0A9P6QIC6_9FUNG</name>
<feature type="compositionally biased region" description="Polar residues" evidence="3">
    <location>
        <begin position="596"/>
        <end position="620"/>
    </location>
</feature>
<dbReference type="Proteomes" id="UP000807716">
    <property type="component" value="Unassembled WGS sequence"/>
</dbReference>
<feature type="region of interest" description="Disordered" evidence="3">
    <location>
        <begin position="442"/>
        <end position="475"/>
    </location>
</feature>
<feature type="region of interest" description="Disordered" evidence="3">
    <location>
        <begin position="1"/>
        <end position="46"/>
    </location>
</feature>
<sequence length="754" mass="81828">MSSTAYSASDSPHEARRRRGSAVGGGGGGGGGHQRSSSSAASRDDLDKPNESWFLILVNAFKSNYERTLTYKEPDLYEWIMKAYPYYRHDMHTMQTSVKTTLHSYECFRQSGRGTWTFIPRRALIHLETLKAEGDRSRRDGSFDQDNDDEEEDEDDDEDEFMAGEGGVEEYSQRQDHGPVAFEGSGEYVGQGASMPFDMSKRFIPKRIPTDTRDELMAEDSPTLTAEEIERFKQEHQEAAARKLKRKASTSEHAGRPWPRPRSRSPVKALEDECHMSMEAWCNLLVQMFEASPKQKTIREIFSWVHDNYPIYREAPDESWKTDLTAALESNPLFRPMGRGRWQMASPDQHPPASAPAPATPGIGAVVSSDQVGVSTAITTSTATATTTAIIPTIHQPNATNHDGDATDSPSVTEDEDWKAIGSKRLLNFGFRRYSIATDTVPKKQLKPASSLSTSSTVVHGNQTRQGAHSSASIQSTTAAAMTTVTATTTGGPSPYGFLPHDQASLPYSGGRRYSSFHQPTPKNSPPMLPQGSQGLATVPEASLDAAASIMQALAAESDETDEDEELTKRYMAPLHNAINAAILANNYPSHPHFASTASTPATLHSSQFQQHLLERSSSVPRDPEVGDAKQDRRHSVTSHELSRFSSSHGFGGVTPLFATSSSFSQGVVVSAAATAVDSYLPQSPSHTQGEQHPSPVQNSSSPSAEQTQPPPPPPPPQQASTRPDPEIVIPNGESLAGDQMAALQALALLAGGG</sequence>
<feature type="region of interest" description="Disordered" evidence="3">
    <location>
        <begin position="134"/>
        <end position="195"/>
    </location>
</feature>
<dbReference type="GO" id="GO:0043565">
    <property type="term" value="F:sequence-specific DNA binding"/>
    <property type="evidence" value="ECO:0007669"/>
    <property type="project" value="InterPro"/>
</dbReference>
<feature type="domain" description="Fork-head" evidence="4">
    <location>
        <begin position="280"/>
        <end position="364"/>
    </location>
</feature>
<accession>A0A9P6QIC6</accession>
<dbReference type="OrthoDB" id="5954824at2759"/>
<dbReference type="InterPro" id="IPR001766">
    <property type="entry name" value="Fork_head_dom"/>
</dbReference>
<feature type="region of interest" description="Disordered" evidence="3">
    <location>
        <begin position="681"/>
        <end position="733"/>
    </location>
</feature>
<dbReference type="EMBL" id="JAAAJB010000041">
    <property type="protein sequence ID" value="KAG0268778.1"/>
    <property type="molecule type" value="Genomic_DNA"/>
</dbReference>
<gene>
    <name evidence="5" type="ORF">DFQ27_005712</name>
</gene>
<dbReference type="Gene3D" id="1.10.10.10">
    <property type="entry name" value="Winged helix-like DNA-binding domain superfamily/Winged helix DNA-binding domain"/>
    <property type="match status" value="2"/>
</dbReference>
<feature type="DNA-binding region" description="Fork-head" evidence="2">
    <location>
        <begin position="280"/>
        <end position="364"/>
    </location>
</feature>
<feature type="compositionally biased region" description="Polar residues" evidence="3">
    <location>
        <begin position="681"/>
        <end position="699"/>
    </location>
</feature>
<comment type="caution">
    <text evidence="5">The sequence shown here is derived from an EMBL/GenBank/DDBJ whole genome shotgun (WGS) entry which is preliminary data.</text>
</comment>
<feature type="region of interest" description="Disordered" evidence="3">
    <location>
        <begin position="394"/>
        <end position="416"/>
    </location>
</feature>
<keyword evidence="2" id="KW-0539">Nucleus</keyword>
<protein>
    <recommendedName>
        <fullName evidence="4">Fork-head domain-containing protein</fullName>
    </recommendedName>
</protein>
<organism evidence="5 6">
    <name type="scientific">Actinomortierella ambigua</name>
    <dbReference type="NCBI Taxonomy" id="1343610"/>
    <lineage>
        <taxon>Eukaryota</taxon>
        <taxon>Fungi</taxon>
        <taxon>Fungi incertae sedis</taxon>
        <taxon>Mucoromycota</taxon>
        <taxon>Mortierellomycotina</taxon>
        <taxon>Mortierellomycetes</taxon>
        <taxon>Mortierellales</taxon>
        <taxon>Mortierellaceae</taxon>
        <taxon>Actinomortierella</taxon>
    </lineage>
</organism>
<proteinExistence type="predicted"/>
<keyword evidence="1 2" id="KW-0238">DNA-binding</keyword>
<dbReference type="Pfam" id="PF00250">
    <property type="entry name" value="Forkhead"/>
    <property type="match status" value="1"/>
</dbReference>
<evidence type="ECO:0000259" key="4">
    <source>
        <dbReference type="PROSITE" id="PS50039"/>
    </source>
</evidence>
<feature type="compositionally biased region" description="Basic and acidic residues" evidence="3">
    <location>
        <begin position="622"/>
        <end position="635"/>
    </location>
</feature>
<feature type="compositionally biased region" description="Polar residues" evidence="3">
    <location>
        <begin position="448"/>
        <end position="469"/>
    </location>
</feature>
<feature type="compositionally biased region" description="Polar residues" evidence="3">
    <location>
        <begin position="1"/>
        <end position="10"/>
    </location>
</feature>